<accession>A0ACC3NPL0</accession>
<name>A0ACC3NPL0_9PEZI</name>
<evidence type="ECO:0000313" key="2">
    <source>
        <dbReference type="Proteomes" id="UP001281147"/>
    </source>
</evidence>
<evidence type="ECO:0000313" key="1">
    <source>
        <dbReference type="EMBL" id="KAK3720574.1"/>
    </source>
</evidence>
<dbReference type="Proteomes" id="UP001281147">
    <property type="component" value="Unassembled WGS sequence"/>
</dbReference>
<keyword evidence="2" id="KW-1185">Reference proteome</keyword>
<comment type="caution">
    <text evidence="1">The sequence shown here is derived from an EMBL/GenBank/DDBJ whole genome shotgun (WGS) entry which is preliminary data.</text>
</comment>
<organism evidence="1 2">
    <name type="scientific">Vermiconidia calcicola</name>
    <dbReference type="NCBI Taxonomy" id="1690605"/>
    <lineage>
        <taxon>Eukaryota</taxon>
        <taxon>Fungi</taxon>
        <taxon>Dikarya</taxon>
        <taxon>Ascomycota</taxon>
        <taxon>Pezizomycotina</taxon>
        <taxon>Dothideomycetes</taxon>
        <taxon>Dothideomycetidae</taxon>
        <taxon>Mycosphaerellales</taxon>
        <taxon>Extremaceae</taxon>
        <taxon>Vermiconidia</taxon>
    </lineage>
</organism>
<proteinExistence type="predicted"/>
<gene>
    <name evidence="1" type="ORF">LTR37_003623</name>
</gene>
<protein>
    <submittedName>
        <fullName evidence="1">Uncharacterized protein</fullName>
    </submittedName>
</protein>
<reference evidence="1" key="1">
    <citation type="submission" date="2023-07" db="EMBL/GenBank/DDBJ databases">
        <title>Black Yeasts Isolated from many extreme environments.</title>
        <authorList>
            <person name="Coleine C."/>
            <person name="Stajich J.E."/>
            <person name="Selbmann L."/>
        </authorList>
    </citation>
    <scope>NUCLEOTIDE SEQUENCE</scope>
    <source>
        <strain evidence="1">CCFEE 5714</strain>
    </source>
</reference>
<sequence length="928" mass="102956">MAGRTRRVRILVLLFFGIVVYVLYNRNTTPVDDYREYFKDKGIGGGSVIRPKPEEENHEGPPAIEPTSQSGPAPVQLESPTPIADQEATTSSTSTALPTTESSSEQVVAKPTPAPPVVPDSPHDGEDEFPYELGEGRVEVPVMASPTASVAHWSKMPEKYPLSSTIQLPSGTPIAMPRVQRAVKKLADNGADTERLTVVKGVMQNVWNGYREHAWAMDEIRPVSGRYNNPFNGWGATLVDSLDTLWIAGMKKEFEEAVEAVAEIDFTTSARSDIPIFETTIRYLGGLIAAYDVSGREHIVLLDKAVELAEVMFGIFDTPNRMPQTYYRWKPSYASQSHRASTRVVLAEIGTLSLEFTRLAQLTKEPKYYDAVARITDAFDEWQNSTRIPGMWPTSFDASGCGKPPQTLNPSGTLTKLSQSDPQPVPNGEGTYMDAAAPVSAGKVDHDPIAPSLDGAQKSLEDDKLGELGSSKRKRDVDLESMRDALTAKVAMSVGDDTAVKGVSKEHDLRSPPATPPQRYTTDNCIHQGFRSTSKGSQETFTLSGASDSMYEYLPKQYALLGGLVDQYRTMYLASAEASIERLLYKPMTKDERDILMTGELKITPNYSQPMDVREYIEIFKPEAAHLACFAGGMFAMGGALFNKPEHIEIGSKLTDGCVWAYNVTATGVMPEGAELMQCEDTWGDCPWNETAYWRALDPYADTRGQLPISIASPTDEDDDDDDDDDMVGPQVSSTLSKQAAADAATKASASNVVKRQLEEESEAPTRPRPKYFDEMAPAPQPAPPASIYTPEPAPTHEEYVQKKIEEERLPPGYTRIGGRKYILRPEAIESVFYMYRITGDQYWRDAGWNMFTSIDRHTRTVHGNSAIDDVTKSAPALLDQMESFWTAETLKYFYLLFDEAEKWSLDDWVFNTEAHLFRRPTYEFTDA</sequence>
<dbReference type="EMBL" id="JAUTXU010000021">
    <property type="protein sequence ID" value="KAK3720574.1"/>
    <property type="molecule type" value="Genomic_DNA"/>
</dbReference>